<organism evidence="2 3">
    <name type="scientific">Microbacterium enclense</name>
    <dbReference type="NCBI Taxonomy" id="993073"/>
    <lineage>
        <taxon>Bacteria</taxon>
        <taxon>Bacillati</taxon>
        <taxon>Actinomycetota</taxon>
        <taxon>Actinomycetes</taxon>
        <taxon>Micrococcales</taxon>
        <taxon>Microbacteriaceae</taxon>
        <taxon>Microbacterium</taxon>
    </lineage>
</organism>
<dbReference type="Gene3D" id="3.40.960.10">
    <property type="entry name" value="VSR Endonuclease"/>
    <property type="match status" value="1"/>
</dbReference>
<evidence type="ECO:0000313" key="2">
    <source>
        <dbReference type="EMBL" id="RWR19439.1"/>
    </source>
</evidence>
<dbReference type="OrthoDB" id="3173471at2"/>
<dbReference type="Pfam" id="PF04480">
    <property type="entry name" value="DUF559"/>
    <property type="match status" value="1"/>
</dbReference>
<dbReference type="EMBL" id="RBZY01000022">
    <property type="protein sequence ID" value="RWR19439.1"/>
    <property type="molecule type" value="Genomic_DNA"/>
</dbReference>
<feature type="domain" description="DUF559" evidence="1">
    <location>
        <begin position="87"/>
        <end position="147"/>
    </location>
</feature>
<dbReference type="AlphaFoldDB" id="A0A3S3LL07"/>
<evidence type="ECO:0000259" key="1">
    <source>
        <dbReference type="Pfam" id="PF04480"/>
    </source>
</evidence>
<evidence type="ECO:0000313" key="3">
    <source>
        <dbReference type="Proteomes" id="UP000285970"/>
    </source>
</evidence>
<sequence length="160" mass="18025">MIPLDALVAVADTILTRGDADGDDLRAATERLRRRGAADLDAALDLARPGCESPRETDLRLLLHRAGFPEPELNGDLFHEGRFIARLDLAYREYRVAVEYDGRQHASMEQFRRDADRWPAIAGAGWLLIRVLDHHLQNPERDVVAPVRAALFSRGWHPNS</sequence>
<dbReference type="InterPro" id="IPR011335">
    <property type="entry name" value="Restrct_endonuc-II-like"/>
</dbReference>
<reference evidence="2 3" key="1">
    <citation type="journal article" date="2018" name="Front. Microbiol.">
        <title>Novel Insights Into Bacterial Dimethylsulfoniopropionate Catabolism in the East China Sea.</title>
        <authorList>
            <person name="Liu J."/>
            <person name="Liu J."/>
            <person name="Zhang S.H."/>
            <person name="Liang J."/>
            <person name="Lin H."/>
            <person name="Song D."/>
            <person name="Yang G.P."/>
            <person name="Todd J.D."/>
            <person name="Zhang X.H."/>
        </authorList>
    </citation>
    <scope>NUCLEOTIDE SEQUENCE [LARGE SCALE GENOMIC DNA]</scope>
    <source>
        <strain evidence="2 3">ZYFD042</strain>
    </source>
</reference>
<proteinExistence type="predicted"/>
<dbReference type="Proteomes" id="UP000285970">
    <property type="component" value="Unassembled WGS sequence"/>
</dbReference>
<dbReference type="InterPro" id="IPR007569">
    <property type="entry name" value="DUF559"/>
</dbReference>
<dbReference type="SUPFAM" id="SSF52980">
    <property type="entry name" value="Restriction endonuclease-like"/>
    <property type="match status" value="1"/>
</dbReference>
<comment type="caution">
    <text evidence="2">The sequence shown here is derived from an EMBL/GenBank/DDBJ whole genome shotgun (WGS) entry which is preliminary data.</text>
</comment>
<accession>A0A3S3LL07</accession>
<gene>
    <name evidence="2" type="ORF">D8Y23_07605</name>
</gene>
<name>A0A3S3LL07_9MICO</name>
<dbReference type="RefSeq" id="WP_128217554.1">
    <property type="nucleotide sequence ID" value="NZ_RBZY01000022.1"/>
</dbReference>
<protein>
    <submittedName>
        <fullName evidence="2">DUF559 domain-containing protein</fullName>
    </submittedName>
</protein>